<reference evidence="3" key="1">
    <citation type="submission" date="2023-07" db="EMBL/GenBank/DDBJ databases">
        <title>Thauera sp. CAU 1555 isolated from sand of Yaerae Beach.</title>
        <authorList>
            <person name="Kim W."/>
        </authorList>
    </citation>
    <scope>NUCLEOTIDE SEQUENCE [LARGE SCALE GENOMIC DNA]</scope>
    <source>
        <strain evidence="3">CAU 1555</strain>
    </source>
</reference>
<organism evidence="2 3">
    <name type="scientific">Thauera sedimentorum</name>
    <dbReference type="NCBI Taxonomy" id="2767595"/>
    <lineage>
        <taxon>Bacteria</taxon>
        <taxon>Pseudomonadati</taxon>
        <taxon>Pseudomonadota</taxon>
        <taxon>Betaproteobacteria</taxon>
        <taxon>Rhodocyclales</taxon>
        <taxon>Zoogloeaceae</taxon>
        <taxon>Thauera</taxon>
    </lineage>
</organism>
<dbReference type="Pfam" id="PF04020">
    <property type="entry name" value="Phage_holin_4_2"/>
    <property type="match status" value="1"/>
</dbReference>
<protein>
    <submittedName>
        <fullName evidence="2">Phage holin family protein</fullName>
    </submittedName>
</protein>
<dbReference type="Proteomes" id="UP000603602">
    <property type="component" value="Unassembled WGS sequence"/>
</dbReference>
<feature type="transmembrane region" description="Helical" evidence="1">
    <location>
        <begin position="57"/>
        <end position="81"/>
    </location>
</feature>
<evidence type="ECO:0000313" key="2">
    <source>
        <dbReference type="EMBL" id="MBD8503108.1"/>
    </source>
</evidence>
<dbReference type="PANTHER" id="PTHR37309">
    <property type="entry name" value="SLR0284 PROTEIN"/>
    <property type="match status" value="1"/>
</dbReference>
<keyword evidence="1" id="KW-0812">Transmembrane</keyword>
<comment type="caution">
    <text evidence="2">The sequence shown here is derived from an EMBL/GenBank/DDBJ whole genome shotgun (WGS) entry which is preliminary data.</text>
</comment>
<feature type="transmembrane region" description="Helical" evidence="1">
    <location>
        <begin position="32"/>
        <end position="50"/>
    </location>
</feature>
<accession>A0ABR9BAP2</accession>
<dbReference type="PANTHER" id="PTHR37309:SF1">
    <property type="entry name" value="SLR0284 PROTEIN"/>
    <property type="match status" value="1"/>
</dbReference>
<evidence type="ECO:0000256" key="1">
    <source>
        <dbReference type="SAM" id="Phobius"/>
    </source>
</evidence>
<gene>
    <name evidence="2" type="ORF">IFO67_09455</name>
</gene>
<feature type="transmembrane region" description="Helical" evidence="1">
    <location>
        <begin position="93"/>
        <end position="114"/>
    </location>
</feature>
<dbReference type="InterPro" id="IPR007165">
    <property type="entry name" value="Phage_holin_4_2"/>
</dbReference>
<sequence>MGPRLRLLLQIALNAVALMLLPELIDGLRVESWTAALLTALLLGLINALVRPILILITLPITVLTLGLFTLVINAFLFWGVAALVSGVHVADFWTAFWSALLYSLLTWLVGLALGDPRDRRVRIVVGRRD</sequence>
<dbReference type="RefSeq" id="WP_187717841.1">
    <property type="nucleotide sequence ID" value="NZ_JACTAH010000001.1"/>
</dbReference>
<dbReference type="EMBL" id="JACYTO010000001">
    <property type="protein sequence ID" value="MBD8503108.1"/>
    <property type="molecule type" value="Genomic_DNA"/>
</dbReference>
<evidence type="ECO:0000313" key="3">
    <source>
        <dbReference type="Proteomes" id="UP000603602"/>
    </source>
</evidence>
<proteinExistence type="predicted"/>
<keyword evidence="3" id="KW-1185">Reference proteome</keyword>
<keyword evidence="1" id="KW-0472">Membrane</keyword>
<keyword evidence="1" id="KW-1133">Transmembrane helix</keyword>
<name>A0ABR9BAP2_9RHOO</name>